<sequence>MDSQPKRKPNAREIAARIRDEIAAGTFGPGDRLPGGRAYAKKLGVSLMTVQNAYVQLRDEGLVEGVSGSGTYVRDAIPGEQGPREAAQRLTDLQAEVARVSAELAGLVERVEQLEAAVGPVKGKPGA</sequence>
<evidence type="ECO:0000313" key="7">
    <source>
        <dbReference type="Proteomes" id="UP001500879"/>
    </source>
</evidence>
<evidence type="ECO:0000256" key="3">
    <source>
        <dbReference type="ARBA" id="ARBA00023163"/>
    </source>
</evidence>
<protein>
    <recommendedName>
        <fullName evidence="5">HTH gntR-type domain-containing protein</fullName>
    </recommendedName>
</protein>
<keyword evidence="2" id="KW-0238">DNA-binding</keyword>
<evidence type="ECO:0000313" key="6">
    <source>
        <dbReference type="EMBL" id="GAA0386745.1"/>
    </source>
</evidence>
<feature type="domain" description="HTH gntR-type" evidence="5">
    <location>
        <begin position="8"/>
        <end position="76"/>
    </location>
</feature>
<dbReference type="PANTHER" id="PTHR44846:SF17">
    <property type="entry name" value="GNTR-FAMILY TRANSCRIPTIONAL REGULATOR"/>
    <property type="match status" value="1"/>
</dbReference>
<feature type="coiled-coil region" evidence="4">
    <location>
        <begin position="90"/>
        <end position="117"/>
    </location>
</feature>
<keyword evidence="4" id="KW-0175">Coiled coil</keyword>
<accession>A0ABP3I2W0</accession>
<dbReference type="EMBL" id="BAAABX010000005">
    <property type="protein sequence ID" value="GAA0386745.1"/>
    <property type="molecule type" value="Genomic_DNA"/>
</dbReference>
<keyword evidence="7" id="KW-1185">Reference proteome</keyword>
<dbReference type="InterPro" id="IPR050679">
    <property type="entry name" value="Bact_HTH_transcr_reg"/>
</dbReference>
<dbReference type="RefSeq" id="WP_344019148.1">
    <property type="nucleotide sequence ID" value="NZ_BAAABX010000005.1"/>
</dbReference>
<reference evidence="7" key="1">
    <citation type="journal article" date="2019" name="Int. J. Syst. Evol. Microbiol.">
        <title>The Global Catalogue of Microorganisms (GCM) 10K type strain sequencing project: providing services to taxonomists for standard genome sequencing and annotation.</title>
        <authorList>
            <consortium name="The Broad Institute Genomics Platform"/>
            <consortium name="The Broad Institute Genome Sequencing Center for Infectious Disease"/>
            <person name="Wu L."/>
            <person name="Ma J."/>
        </authorList>
    </citation>
    <scope>NUCLEOTIDE SEQUENCE [LARGE SCALE GENOMIC DNA]</scope>
    <source>
        <strain evidence="7">JCM 4788</strain>
    </source>
</reference>
<keyword evidence="3" id="KW-0804">Transcription</keyword>
<dbReference type="Pfam" id="PF00392">
    <property type="entry name" value="GntR"/>
    <property type="match status" value="1"/>
</dbReference>
<organism evidence="6 7">
    <name type="scientific">Streptomyces luteireticuli</name>
    <dbReference type="NCBI Taxonomy" id="173858"/>
    <lineage>
        <taxon>Bacteria</taxon>
        <taxon>Bacillati</taxon>
        <taxon>Actinomycetota</taxon>
        <taxon>Actinomycetes</taxon>
        <taxon>Kitasatosporales</taxon>
        <taxon>Streptomycetaceae</taxon>
        <taxon>Streptomyces</taxon>
    </lineage>
</organism>
<dbReference type="Proteomes" id="UP001500879">
    <property type="component" value="Unassembled WGS sequence"/>
</dbReference>
<dbReference type="SMART" id="SM00345">
    <property type="entry name" value="HTH_GNTR"/>
    <property type="match status" value="1"/>
</dbReference>
<evidence type="ECO:0000256" key="4">
    <source>
        <dbReference type="SAM" id="Coils"/>
    </source>
</evidence>
<dbReference type="InterPro" id="IPR036388">
    <property type="entry name" value="WH-like_DNA-bd_sf"/>
</dbReference>
<dbReference type="PROSITE" id="PS50949">
    <property type="entry name" value="HTH_GNTR"/>
    <property type="match status" value="1"/>
</dbReference>
<proteinExistence type="predicted"/>
<name>A0ABP3I2W0_9ACTN</name>
<evidence type="ECO:0000256" key="2">
    <source>
        <dbReference type="ARBA" id="ARBA00023125"/>
    </source>
</evidence>
<keyword evidence="1" id="KW-0805">Transcription regulation</keyword>
<dbReference type="Gene3D" id="1.10.10.10">
    <property type="entry name" value="Winged helix-like DNA-binding domain superfamily/Winged helix DNA-binding domain"/>
    <property type="match status" value="1"/>
</dbReference>
<dbReference type="PANTHER" id="PTHR44846">
    <property type="entry name" value="MANNOSYL-D-GLYCERATE TRANSPORT/METABOLISM SYSTEM REPRESSOR MNGR-RELATED"/>
    <property type="match status" value="1"/>
</dbReference>
<dbReference type="SUPFAM" id="SSF46785">
    <property type="entry name" value="Winged helix' DNA-binding domain"/>
    <property type="match status" value="1"/>
</dbReference>
<evidence type="ECO:0000256" key="1">
    <source>
        <dbReference type="ARBA" id="ARBA00023015"/>
    </source>
</evidence>
<evidence type="ECO:0000259" key="5">
    <source>
        <dbReference type="PROSITE" id="PS50949"/>
    </source>
</evidence>
<gene>
    <name evidence="6" type="ORF">GCM10010357_04410</name>
</gene>
<dbReference type="InterPro" id="IPR000524">
    <property type="entry name" value="Tscrpt_reg_HTH_GntR"/>
</dbReference>
<comment type="caution">
    <text evidence="6">The sequence shown here is derived from an EMBL/GenBank/DDBJ whole genome shotgun (WGS) entry which is preliminary data.</text>
</comment>
<dbReference type="InterPro" id="IPR036390">
    <property type="entry name" value="WH_DNA-bd_sf"/>
</dbReference>
<dbReference type="CDD" id="cd07377">
    <property type="entry name" value="WHTH_GntR"/>
    <property type="match status" value="1"/>
</dbReference>